<dbReference type="Gene3D" id="3.10.450.10">
    <property type="match status" value="1"/>
</dbReference>
<name>A0ABC8LIU8_ERUVS</name>
<keyword evidence="6" id="KW-1185">Reference proteome</keyword>
<evidence type="ECO:0000256" key="2">
    <source>
        <dbReference type="ARBA" id="ARBA00022704"/>
    </source>
</evidence>
<evidence type="ECO:0000259" key="4">
    <source>
        <dbReference type="SMART" id="SM00043"/>
    </source>
</evidence>
<evidence type="ECO:0000313" key="5">
    <source>
        <dbReference type="EMBL" id="CAH8383348.1"/>
    </source>
</evidence>
<feature type="signal peptide" evidence="3">
    <location>
        <begin position="1"/>
        <end position="23"/>
    </location>
</feature>
<keyword evidence="2" id="KW-0789">Thiol protease inhibitor</keyword>
<dbReference type="SUPFAM" id="SSF54403">
    <property type="entry name" value="Cystatin/monellin"/>
    <property type="match status" value="1"/>
</dbReference>
<proteinExistence type="predicted"/>
<feature type="chain" id="PRO_5044816810" description="Cystatin domain-containing protein" evidence="3">
    <location>
        <begin position="24"/>
        <end position="120"/>
    </location>
</feature>
<dbReference type="GO" id="GO:0004869">
    <property type="term" value="F:cysteine-type endopeptidase inhibitor activity"/>
    <property type="evidence" value="ECO:0007669"/>
    <property type="project" value="UniProtKB-KW"/>
</dbReference>
<sequence>MDNKTIFVLLLSLVIFPLYASEAAPMGGWSPISDVKDPHIVEIGEFAVSEYNKQNTAGLRFVEVVSGECQVVDGMMYRLIVAVNEGIGIAGLGERKKYEAVVWEKPGSKTMNLKSFKHVM</sequence>
<dbReference type="SMART" id="SM00043">
    <property type="entry name" value="CY"/>
    <property type="match status" value="1"/>
</dbReference>
<dbReference type="Proteomes" id="UP001642260">
    <property type="component" value="Unassembled WGS sequence"/>
</dbReference>
<reference evidence="5 6" key="1">
    <citation type="submission" date="2022-03" db="EMBL/GenBank/DDBJ databases">
        <authorList>
            <person name="Macdonald S."/>
            <person name="Ahmed S."/>
            <person name="Newling K."/>
        </authorList>
    </citation>
    <scope>NUCLEOTIDE SEQUENCE [LARGE SCALE GENOMIC DNA]</scope>
</reference>
<dbReference type="EMBL" id="CAKOAT010586264">
    <property type="protein sequence ID" value="CAH8383348.1"/>
    <property type="molecule type" value="Genomic_DNA"/>
</dbReference>
<evidence type="ECO:0000256" key="1">
    <source>
        <dbReference type="ARBA" id="ARBA00022690"/>
    </source>
</evidence>
<keyword evidence="3" id="KW-0732">Signal</keyword>
<protein>
    <recommendedName>
        <fullName evidence="4">Cystatin domain-containing protein</fullName>
    </recommendedName>
</protein>
<dbReference type="Pfam" id="PF16845">
    <property type="entry name" value="SQAPI"/>
    <property type="match status" value="1"/>
</dbReference>
<gene>
    <name evidence="5" type="ORF">ERUC_LOCUS35831</name>
</gene>
<dbReference type="CDD" id="cd00042">
    <property type="entry name" value="CY"/>
    <property type="match status" value="1"/>
</dbReference>
<comment type="caution">
    <text evidence="5">The sequence shown here is derived from an EMBL/GenBank/DDBJ whole genome shotgun (WGS) entry which is preliminary data.</text>
</comment>
<dbReference type="AlphaFoldDB" id="A0ABC8LIU8"/>
<evidence type="ECO:0000313" key="6">
    <source>
        <dbReference type="Proteomes" id="UP001642260"/>
    </source>
</evidence>
<keyword evidence="1" id="KW-0646">Protease inhibitor</keyword>
<feature type="domain" description="Cystatin" evidence="4">
    <location>
        <begin position="24"/>
        <end position="119"/>
    </location>
</feature>
<dbReference type="InterPro" id="IPR000010">
    <property type="entry name" value="Cystatin_dom"/>
</dbReference>
<accession>A0ABC8LIU8</accession>
<dbReference type="PANTHER" id="PTHR47364:SF15">
    <property type="entry name" value="CYSTATIN DOMAIN-CONTAINING PROTEIN"/>
    <property type="match status" value="1"/>
</dbReference>
<evidence type="ECO:0000256" key="3">
    <source>
        <dbReference type="SAM" id="SignalP"/>
    </source>
</evidence>
<organism evidence="5 6">
    <name type="scientific">Eruca vesicaria subsp. sativa</name>
    <name type="common">Garden rocket</name>
    <name type="synonym">Eruca sativa</name>
    <dbReference type="NCBI Taxonomy" id="29727"/>
    <lineage>
        <taxon>Eukaryota</taxon>
        <taxon>Viridiplantae</taxon>
        <taxon>Streptophyta</taxon>
        <taxon>Embryophyta</taxon>
        <taxon>Tracheophyta</taxon>
        <taxon>Spermatophyta</taxon>
        <taxon>Magnoliopsida</taxon>
        <taxon>eudicotyledons</taxon>
        <taxon>Gunneridae</taxon>
        <taxon>Pentapetalae</taxon>
        <taxon>rosids</taxon>
        <taxon>malvids</taxon>
        <taxon>Brassicales</taxon>
        <taxon>Brassicaceae</taxon>
        <taxon>Brassiceae</taxon>
        <taxon>Eruca</taxon>
    </lineage>
</organism>
<dbReference type="PANTHER" id="PTHR47364">
    <property type="entry name" value="CYSTEINE PROTEINASE INHIBITOR 5"/>
    <property type="match status" value="1"/>
</dbReference>
<dbReference type="InterPro" id="IPR046350">
    <property type="entry name" value="Cystatin_sf"/>
</dbReference>